<protein>
    <submittedName>
        <fullName evidence="3">Transposase</fullName>
    </submittedName>
</protein>
<feature type="region of interest" description="Disordered" evidence="1">
    <location>
        <begin position="1"/>
        <end position="39"/>
    </location>
</feature>
<dbReference type="InterPro" id="IPR002559">
    <property type="entry name" value="Transposase_11"/>
</dbReference>
<proteinExistence type="predicted"/>
<keyword evidence="4" id="KW-1185">Reference proteome</keyword>
<gene>
    <name evidence="3" type="ORF">NLU04_17710</name>
</gene>
<sequence>MAAADHGPAHAVRGGSLPPAGQAPLFSGPGTRRPETPIGRHSTRSLLVAAEVAPLTPLHRTVLPPVLTTRLSSPPHRTGTKTGKRSRETVYVITDLTSRQASPERIATILRAHRVIENRLHFGRDTAFREDASKIRTGHSPENMATLRSFAINQLRDADHTNIAAGLRTTALRSYERPLALLGLN</sequence>
<evidence type="ECO:0000313" key="4">
    <source>
        <dbReference type="Proteomes" id="UP001058236"/>
    </source>
</evidence>
<dbReference type="Pfam" id="PF01609">
    <property type="entry name" value="DDE_Tnp_1"/>
    <property type="match status" value="1"/>
</dbReference>
<reference evidence="3" key="1">
    <citation type="submission" date="2022-07" db="EMBL/GenBank/DDBJ databases">
        <title>Genomic of Streptomyces cavourensis F2.</title>
        <authorList>
            <person name="Hu S."/>
            <person name="Liang W."/>
        </authorList>
    </citation>
    <scope>NUCLEOTIDE SEQUENCE</scope>
    <source>
        <strain evidence="3">F2</strain>
    </source>
</reference>
<accession>A0ABY5F934</accession>
<dbReference type="EMBL" id="CP101397">
    <property type="protein sequence ID" value="UTR80186.1"/>
    <property type="molecule type" value="Genomic_DNA"/>
</dbReference>
<evidence type="ECO:0000313" key="3">
    <source>
        <dbReference type="EMBL" id="UTR80186.1"/>
    </source>
</evidence>
<evidence type="ECO:0000256" key="1">
    <source>
        <dbReference type="SAM" id="MobiDB-lite"/>
    </source>
</evidence>
<dbReference type="Proteomes" id="UP001058236">
    <property type="component" value="Chromosome"/>
</dbReference>
<dbReference type="PANTHER" id="PTHR30298:SF0">
    <property type="entry name" value="PROTEIN YBFL-RELATED"/>
    <property type="match status" value="1"/>
</dbReference>
<organism evidence="3 4">
    <name type="scientific">Streptomyces cavourensis</name>
    <dbReference type="NCBI Taxonomy" id="67258"/>
    <lineage>
        <taxon>Bacteria</taxon>
        <taxon>Bacillati</taxon>
        <taxon>Actinomycetota</taxon>
        <taxon>Actinomycetes</taxon>
        <taxon>Kitasatosporales</taxon>
        <taxon>Streptomycetaceae</taxon>
        <taxon>Streptomyces</taxon>
    </lineage>
</organism>
<dbReference type="PANTHER" id="PTHR30298">
    <property type="entry name" value="H REPEAT-ASSOCIATED PREDICTED TRANSPOSASE"/>
    <property type="match status" value="1"/>
</dbReference>
<evidence type="ECO:0000259" key="2">
    <source>
        <dbReference type="Pfam" id="PF01609"/>
    </source>
</evidence>
<dbReference type="InterPro" id="IPR051698">
    <property type="entry name" value="Transposase_11-like"/>
</dbReference>
<name>A0ABY5F934_9ACTN</name>
<feature type="domain" description="Transposase IS4-like" evidence="2">
    <location>
        <begin position="74"/>
        <end position="153"/>
    </location>
</feature>